<dbReference type="PANTHER" id="PTHR10869:SF247">
    <property type="entry name" value="FE2OG DIOXYGENASE DOMAIN-CONTAINING PROTEIN"/>
    <property type="match status" value="1"/>
</dbReference>
<dbReference type="OrthoDB" id="69177at2759"/>
<reference evidence="8" key="1">
    <citation type="journal article" date="2018" name="Nat. Microbiol.">
        <title>Leveraging single-cell genomics to expand the fungal tree of life.</title>
        <authorList>
            <person name="Ahrendt S.R."/>
            <person name="Quandt C.A."/>
            <person name="Ciobanu D."/>
            <person name="Clum A."/>
            <person name="Salamov A."/>
            <person name="Andreopoulos B."/>
            <person name="Cheng J.F."/>
            <person name="Woyke T."/>
            <person name="Pelin A."/>
            <person name="Henrissat B."/>
            <person name="Reynolds N.K."/>
            <person name="Benny G.L."/>
            <person name="Smith M.E."/>
            <person name="James T.Y."/>
            <person name="Grigoriev I.V."/>
        </authorList>
    </citation>
    <scope>NUCLEOTIDE SEQUENCE [LARGE SCALE GENOMIC DNA]</scope>
</reference>
<dbReference type="PANTHER" id="PTHR10869">
    <property type="entry name" value="PROLYL 4-HYDROXYLASE ALPHA SUBUNIT"/>
    <property type="match status" value="1"/>
</dbReference>
<feature type="domain" description="Fe2OG dioxygenase" evidence="6">
    <location>
        <begin position="75"/>
        <end position="194"/>
    </location>
</feature>
<evidence type="ECO:0000256" key="5">
    <source>
        <dbReference type="ARBA" id="ARBA00023004"/>
    </source>
</evidence>
<dbReference type="GO" id="GO:0031418">
    <property type="term" value="F:L-ascorbic acid binding"/>
    <property type="evidence" value="ECO:0007669"/>
    <property type="project" value="InterPro"/>
</dbReference>
<proteinExistence type="predicted"/>
<dbReference type="InterPro" id="IPR044862">
    <property type="entry name" value="Pro_4_hyd_alph_FE2OG_OXY"/>
</dbReference>
<keyword evidence="8" id="KW-1185">Reference proteome</keyword>
<protein>
    <submittedName>
        <fullName evidence="7">Oxidoreductase-like protein</fullName>
    </submittedName>
</protein>
<dbReference type="EMBL" id="KZ996303">
    <property type="protein sequence ID" value="RKO89073.1"/>
    <property type="molecule type" value="Genomic_DNA"/>
</dbReference>
<dbReference type="InterPro" id="IPR006620">
    <property type="entry name" value="Pro_4_hyd_alph"/>
</dbReference>
<dbReference type="PROSITE" id="PS51471">
    <property type="entry name" value="FE2OG_OXY"/>
    <property type="match status" value="1"/>
</dbReference>
<accession>A0A4P9WBX2</accession>
<evidence type="ECO:0000313" key="8">
    <source>
        <dbReference type="Proteomes" id="UP000269721"/>
    </source>
</evidence>
<dbReference type="Proteomes" id="UP000269721">
    <property type="component" value="Unassembled WGS sequence"/>
</dbReference>
<keyword evidence="4" id="KW-0560">Oxidoreductase</keyword>
<evidence type="ECO:0000256" key="3">
    <source>
        <dbReference type="ARBA" id="ARBA00022964"/>
    </source>
</evidence>
<dbReference type="Pfam" id="PF13640">
    <property type="entry name" value="2OG-FeII_Oxy_3"/>
    <property type="match status" value="1"/>
</dbReference>
<name>A0A4P9WBX2_9FUNG</name>
<sequence>MTDVLTPSECAAMIAAAESIGFTPDEPAAGTTASALSSVLAHNVFWLADPELLAHIASRTAPFLPSTSGGGALAGINARWRVYRYVPGALYRPHIDGAWPGSGVDADGKYVYDVFGDRWSRMTFLVYLNEDFSGGETTFFVPSEREGVMDAWGVKPRTGCVACFPHGDTVGSLLHEGSGVTNGAKYVIRTDVLYMLPKGASAPASQ</sequence>
<comment type="cofactor">
    <cofactor evidence="1">
        <name>L-ascorbate</name>
        <dbReference type="ChEBI" id="CHEBI:38290"/>
    </cofactor>
</comment>
<evidence type="ECO:0000259" key="6">
    <source>
        <dbReference type="PROSITE" id="PS51471"/>
    </source>
</evidence>
<dbReference type="GO" id="GO:0005783">
    <property type="term" value="C:endoplasmic reticulum"/>
    <property type="evidence" value="ECO:0007669"/>
    <property type="project" value="TreeGrafter"/>
</dbReference>
<organism evidence="7 8">
    <name type="scientific">Blyttiomyces helicus</name>
    <dbReference type="NCBI Taxonomy" id="388810"/>
    <lineage>
        <taxon>Eukaryota</taxon>
        <taxon>Fungi</taxon>
        <taxon>Fungi incertae sedis</taxon>
        <taxon>Chytridiomycota</taxon>
        <taxon>Chytridiomycota incertae sedis</taxon>
        <taxon>Chytridiomycetes</taxon>
        <taxon>Chytridiomycetes incertae sedis</taxon>
        <taxon>Blyttiomyces</taxon>
    </lineage>
</organism>
<dbReference type="SMART" id="SM00702">
    <property type="entry name" value="P4Hc"/>
    <property type="match status" value="1"/>
</dbReference>
<evidence type="ECO:0000256" key="1">
    <source>
        <dbReference type="ARBA" id="ARBA00001961"/>
    </source>
</evidence>
<keyword evidence="2" id="KW-0479">Metal-binding</keyword>
<dbReference type="Gene3D" id="2.60.120.620">
    <property type="entry name" value="q2cbj1_9rhob like domain"/>
    <property type="match status" value="1"/>
</dbReference>
<evidence type="ECO:0000256" key="4">
    <source>
        <dbReference type="ARBA" id="ARBA00023002"/>
    </source>
</evidence>
<dbReference type="InterPro" id="IPR045054">
    <property type="entry name" value="P4HA-like"/>
</dbReference>
<dbReference type="AlphaFoldDB" id="A0A4P9WBX2"/>
<evidence type="ECO:0000256" key="2">
    <source>
        <dbReference type="ARBA" id="ARBA00022723"/>
    </source>
</evidence>
<evidence type="ECO:0000313" key="7">
    <source>
        <dbReference type="EMBL" id="RKO89073.1"/>
    </source>
</evidence>
<gene>
    <name evidence="7" type="ORF">BDK51DRAFT_35652</name>
</gene>
<dbReference type="GO" id="GO:0005506">
    <property type="term" value="F:iron ion binding"/>
    <property type="evidence" value="ECO:0007669"/>
    <property type="project" value="InterPro"/>
</dbReference>
<dbReference type="InterPro" id="IPR005123">
    <property type="entry name" value="Oxoglu/Fe-dep_dioxygenase_dom"/>
</dbReference>
<dbReference type="GO" id="GO:0004656">
    <property type="term" value="F:procollagen-proline 4-dioxygenase activity"/>
    <property type="evidence" value="ECO:0007669"/>
    <property type="project" value="TreeGrafter"/>
</dbReference>
<dbReference type="FunFam" id="2.60.120.620:FF:000020">
    <property type="entry name" value="Unplaced genomic scaffold supercont2.4, whole genome shotgun sequence"/>
    <property type="match status" value="1"/>
</dbReference>
<keyword evidence="5" id="KW-0408">Iron</keyword>
<keyword evidence="3" id="KW-0223">Dioxygenase</keyword>